<keyword evidence="5" id="KW-0862">Zinc</keyword>
<sequence length="519" mass="61084">MKQELEFLDREDVQNRLVVKCEDDEEGDIHPQCVHGPTILFYYEDKGPEHGYYGCSAYRDKKLCPFNVPASELNVKHFRRQYDTSTVLYRSARKEFLEDGEDTQKHYCLSCNKAIVNDDLPKHLDHNVKQNLPKHYIQDPTLFLPPLNNDKAQAQYFFDEKSLQFFENTLHDLKISKIICMGAPRLHCYLSSKPSNQVKSYLLDLDHRFIYFYDDTSFAWYNMCNNHFFDELQKQEFFKFLKCQSDERLLIFTDPPFGCRTELIGSTLNKLSKLYSKINQIPYQPLPIFWVFPYFLAQYIQKVLPSLQMSDYKINYTNHDSYTDIGKSARKQGSPVRLFTNVPLDILKLPVKEQYKYCSKCQKYTALENRHCEICKCCPSKNGSTYVHCNQCGLCVKPSYVHCRNCRRCTQKEGHNCSEYQKHQTCYICRNVGHTEKRCLFWRKKVLHQMFPPKETDSENIIVCILCNKIGHNELSCDQRSFYLKELTFMGETQLCENVYRMPTLKSAGKTSVNSFQAF</sequence>
<dbReference type="KEGG" id="mde:101894502"/>
<reference evidence="7" key="1">
    <citation type="submission" date="2020-05" db="UniProtKB">
        <authorList>
            <consortium name="EnsemblMetazoa"/>
        </authorList>
    </citation>
    <scope>IDENTIFICATION</scope>
    <source>
        <strain evidence="7">Aabys</strain>
    </source>
</reference>
<dbReference type="eggNOG" id="KOG4399">
    <property type="taxonomic scope" value="Eukaryota"/>
</dbReference>
<evidence type="ECO:0000256" key="1">
    <source>
        <dbReference type="ARBA" id="ARBA00004496"/>
    </source>
</evidence>
<dbReference type="PANTHER" id="PTHR13493">
    <property type="entry name" value="ZINC FINGER CCHC DOMAIN-CONTAINING"/>
    <property type="match status" value="1"/>
</dbReference>
<dbReference type="OrthoDB" id="431817at2759"/>
<dbReference type="VEuPathDB" id="VectorBase:MDOA011764"/>
<dbReference type="EnsemblMetazoa" id="MDOA011764-RA">
    <property type="protein sequence ID" value="MDOA011764-PA"/>
    <property type="gene ID" value="MDOA011764"/>
</dbReference>
<gene>
    <name evidence="7" type="primary">101894502</name>
</gene>
<evidence type="ECO:0000256" key="5">
    <source>
        <dbReference type="PROSITE-ProRule" id="PRU00965"/>
    </source>
</evidence>
<evidence type="ECO:0000256" key="2">
    <source>
        <dbReference type="ARBA" id="ARBA00022490"/>
    </source>
</evidence>
<keyword evidence="4" id="KW-0808">Transferase</keyword>
<dbReference type="GO" id="GO:0008988">
    <property type="term" value="F:rRNA (adenine-N6-)-methyltransferase activity"/>
    <property type="evidence" value="ECO:0007669"/>
    <property type="project" value="InterPro"/>
</dbReference>
<dbReference type="VEuPathDB" id="VectorBase:MDOMA2_005837"/>
<dbReference type="AlphaFoldDB" id="A0A1I8N5J3"/>
<accession>A0A1I8N5J3</accession>
<evidence type="ECO:0000256" key="3">
    <source>
        <dbReference type="ARBA" id="ARBA00022603"/>
    </source>
</evidence>
<protein>
    <recommendedName>
        <fullName evidence="6">CTCHY-type domain-containing protein</fullName>
    </recommendedName>
</protein>
<keyword evidence="5" id="KW-0863">Zinc-finger</keyword>
<keyword evidence="5" id="KW-0479">Metal-binding</keyword>
<dbReference type="PROSITE" id="PS50216">
    <property type="entry name" value="DHHC"/>
    <property type="match status" value="1"/>
</dbReference>
<dbReference type="InterPro" id="IPR039846">
    <property type="entry name" value="ZCCHC4"/>
</dbReference>
<comment type="subcellular location">
    <subcellularLocation>
        <location evidence="1">Cytoplasm</location>
    </subcellularLocation>
</comment>
<dbReference type="InterPro" id="IPR017921">
    <property type="entry name" value="Znf_CTCHY"/>
</dbReference>
<dbReference type="GO" id="GO:0008270">
    <property type="term" value="F:zinc ion binding"/>
    <property type="evidence" value="ECO:0007669"/>
    <property type="project" value="UniProtKB-KW"/>
</dbReference>
<dbReference type="PANTHER" id="PTHR13493:SF3">
    <property type="entry name" value="RRNA N6-ADENOSINE-METHYLTRANSFERASE ZCCHC4"/>
    <property type="match status" value="1"/>
</dbReference>
<dbReference type="RefSeq" id="XP_005186567.2">
    <property type="nucleotide sequence ID" value="XM_005186510.4"/>
</dbReference>
<evidence type="ECO:0000259" key="6">
    <source>
        <dbReference type="PROSITE" id="PS51270"/>
    </source>
</evidence>
<dbReference type="STRING" id="7370.A0A1I8N5J3"/>
<proteinExistence type="predicted"/>
<dbReference type="Pfam" id="PF10237">
    <property type="entry name" value="N6-adenineMlase"/>
    <property type="match status" value="1"/>
</dbReference>
<dbReference type="PROSITE" id="PS51270">
    <property type="entry name" value="ZF_CTCHY"/>
    <property type="match status" value="1"/>
</dbReference>
<organism evidence="7">
    <name type="scientific">Musca domestica</name>
    <name type="common">House fly</name>
    <dbReference type="NCBI Taxonomy" id="7370"/>
    <lineage>
        <taxon>Eukaryota</taxon>
        <taxon>Metazoa</taxon>
        <taxon>Ecdysozoa</taxon>
        <taxon>Arthropoda</taxon>
        <taxon>Hexapoda</taxon>
        <taxon>Insecta</taxon>
        <taxon>Pterygota</taxon>
        <taxon>Neoptera</taxon>
        <taxon>Endopterygota</taxon>
        <taxon>Diptera</taxon>
        <taxon>Brachycera</taxon>
        <taxon>Muscomorpha</taxon>
        <taxon>Muscoidea</taxon>
        <taxon>Muscidae</taxon>
        <taxon>Musca</taxon>
    </lineage>
</organism>
<dbReference type="GO" id="GO:0005730">
    <property type="term" value="C:nucleolus"/>
    <property type="evidence" value="ECO:0007669"/>
    <property type="project" value="TreeGrafter"/>
</dbReference>
<dbReference type="Gene3D" id="4.10.60.10">
    <property type="entry name" value="Zinc finger, CCHC-type"/>
    <property type="match status" value="1"/>
</dbReference>
<keyword evidence="2" id="KW-0963">Cytoplasm</keyword>
<evidence type="ECO:0000256" key="4">
    <source>
        <dbReference type="ARBA" id="ARBA00022679"/>
    </source>
</evidence>
<evidence type="ECO:0000313" key="7">
    <source>
        <dbReference type="EnsemblMetazoa" id="MDOA011764-PA"/>
    </source>
</evidence>
<keyword evidence="3" id="KW-0489">Methyltransferase</keyword>
<dbReference type="InterPro" id="IPR041370">
    <property type="entry name" value="Mlase_EEF1AKMT1/ZCCHC4"/>
</dbReference>
<dbReference type="GO" id="GO:0005737">
    <property type="term" value="C:cytoplasm"/>
    <property type="evidence" value="ECO:0007669"/>
    <property type="project" value="UniProtKB-SubCell"/>
</dbReference>
<name>A0A1I8N5J3_MUSDO</name>
<feature type="domain" description="CTCHY-type" evidence="6">
    <location>
        <begin position="353"/>
        <end position="417"/>
    </location>
</feature>